<name>A0A6G4UB74_9ACTN</name>
<protein>
    <recommendedName>
        <fullName evidence="3">Apea-like HEPN domain-containing protein</fullName>
    </recommendedName>
</protein>
<organism evidence="1 2">
    <name type="scientific">Streptomyces coryli</name>
    <dbReference type="NCBI Taxonomy" id="1128680"/>
    <lineage>
        <taxon>Bacteria</taxon>
        <taxon>Bacillati</taxon>
        <taxon>Actinomycetota</taxon>
        <taxon>Actinomycetes</taxon>
        <taxon>Kitasatosporales</taxon>
        <taxon>Streptomycetaceae</taxon>
        <taxon>Streptomyces</taxon>
    </lineage>
</organism>
<evidence type="ECO:0000313" key="2">
    <source>
        <dbReference type="Proteomes" id="UP000481583"/>
    </source>
</evidence>
<gene>
    <name evidence="1" type="ORF">G5C51_32360</name>
</gene>
<dbReference type="EMBL" id="JAAKZV010000214">
    <property type="protein sequence ID" value="NGN68577.1"/>
    <property type="molecule type" value="Genomic_DNA"/>
</dbReference>
<sequence length="307" mass="33822">MPSRTLLGLTETEFSLLNEGERRVWLKPSGIEDQRLCDATKLVLLGEGYATQDEAALESDRWRDVISRAFARFHLAADFGDRKPSGILTRAGEAWLSERVGHPVLGDWPGVTVFEDQPGLRFVTMPTLEGCKRPPEERNRLVLTQAAQLHDPLGGPERLAFDLYSGSFFQPSADTQLLMLTMAVETLLAPQPRSDAARAHVTAMIEATKANTDLSQSERASIRGSLTWLEAESIGQAGRRLARTLEPRTYGGIAPAAFFTRCYDMRSALTHGRVPRPDHREVATLAGSLELFVGDLLAGRLLAEVLD</sequence>
<evidence type="ECO:0008006" key="3">
    <source>
        <dbReference type="Google" id="ProtNLM"/>
    </source>
</evidence>
<dbReference type="Proteomes" id="UP000481583">
    <property type="component" value="Unassembled WGS sequence"/>
</dbReference>
<dbReference type="RefSeq" id="WP_165242652.1">
    <property type="nucleotide sequence ID" value="NZ_JAAKZV010000214.1"/>
</dbReference>
<reference evidence="1 2" key="1">
    <citation type="submission" date="2020-02" db="EMBL/GenBank/DDBJ databases">
        <title>Whole-genome analyses of novel actinobacteria.</title>
        <authorList>
            <person name="Sahin N."/>
        </authorList>
    </citation>
    <scope>NUCLEOTIDE SEQUENCE [LARGE SCALE GENOMIC DNA]</scope>
    <source>
        <strain evidence="1 2">A7024</strain>
    </source>
</reference>
<proteinExistence type="predicted"/>
<accession>A0A6G4UB74</accession>
<comment type="caution">
    <text evidence="1">The sequence shown here is derived from an EMBL/GenBank/DDBJ whole genome shotgun (WGS) entry which is preliminary data.</text>
</comment>
<evidence type="ECO:0000313" key="1">
    <source>
        <dbReference type="EMBL" id="NGN68577.1"/>
    </source>
</evidence>
<keyword evidence="2" id="KW-1185">Reference proteome</keyword>
<dbReference type="AlphaFoldDB" id="A0A6G4UB74"/>